<dbReference type="GO" id="GO:0005096">
    <property type="term" value="F:GTPase activator activity"/>
    <property type="evidence" value="ECO:0000318"/>
    <property type="project" value="GO_Central"/>
</dbReference>
<dbReference type="EMBL" id="GL871073">
    <property type="protein sequence ID" value="EGC35040.1"/>
    <property type="molecule type" value="Genomic_DNA"/>
</dbReference>
<feature type="compositionally biased region" description="Polar residues" evidence="2">
    <location>
        <begin position="379"/>
        <end position="391"/>
    </location>
</feature>
<feature type="compositionally biased region" description="Low complexity" evidence="2">
    <location>
        <begin position="355"/>
        <end position="371"/>
    </location>
</feature>
<gene>
    <name evidence="4" type="ORF">DICPUDRAFT_88032</name>
</gene>
<dbReference type="SUPFAM" id="SSF48350">
    <property type="entry name" value="GTPase activation domain, GAP"/>
    <property type="match status" value="1"/>
</dbReference>
<evidence type="ECO:0000256" key="1">
    <source>
        <dbReference type="ARBA" id="ARBA00022468"/>
    </source>
</evidence>
<accession>F0ZLW9</accession>
<name>F0ZLW9_DICPU</name>
<organism evidence="4 5">
    <name type="scientific">Dictyostelium purpureum</name>
    <name type="common">Slime mold</name>
    <dbReference type="NCBI Taxonomy" id="5786"/>
    <lineage>
        <taxon>Eukaryota</taxon>
        <taxon>Amoebozoa</taxon>
        <taxon>Evosea</taxon>
        <taxon>Eumycetozoa</taxon>
        <taxon>Dictyostelia</taxon>
        <taxon>Dictyosteliales</taxon>
        <taxon>Dictyosteliaceae</taxon>
        <taxon>Dictyostelium</taxon>
    </lineage>
</organism>
<dbReference type="InterPro" id="IPR051854">
    <property type="entry name" value="Rho-type_GAP"/>
</dbReference>
<dbReference type="InterPro" id="IPR008936">
    <property type="entry name" value="Rho_GTPase_activation_prot"/>
</dbReference>
<proteinExistence type="predicted"/>
<feature type="compositionally biased region" description="Low complexity" evidence="2">
    <location>
        <begin position="471"/>
        <end position="485"/>
    </location>
</feature>
<feature type="region of interest" description="Disordered" evidence="2">
    <location>
        <begin position="91"/>
        <end position="112"/>
    </location>
</feature>
<feature type="compositionally biased region" description="Polar residues" evidence="2">
    <location>
        <begin position="333"/>
        <end position="342"/>
    </location>
</feature>
<dbReference type="Pfam" id="PF00620">
    <property type="entry name" value="RhoGAP"/>
    <property type="match status" value="1"/>
</dbReference>
<dbReference type="KEGG" id="dpp:DICPUDRAFT_88032"/>
<dbReference type="GO" id="GO:0005737">
    <property type="term" value="C:cytoplasm"/>
    <property type="evidence" value="ECO:0000318"/>
    <property type="project" value="GO_Central"/>
</dbReference>
<protein>
    <recommendedName>
        <fullName evidence="3">Rho-GAP domain-containing protein</fullName>
    </recommendedName>
</protein>
<dbReference type="PANTHER" id="PTHR46075:SF2">
    <property type="entry name" value="RHO GTPASE ACTIVATING PROTEIN AT 5A, ISOFORM A"/>
    <property type="match status" value="1"/>
</dbReference>
<dbReference type="SMART" id="SM00324">
    <property type="entry name" value="RhoGAP"/>
    <property type="match status" value="1"/>
</dbReference>
<dbReference type="VEuPathDB" id="AmoebaDB:DICPUDRAFT_88032"/>
<feature type="compositionally biased region" description="Low complexity" evidence="2">
    <location>
        <begin position="18"/>
        <end position="67"/>
    </location>
</feature>
<dbReference type="CDD" id="cd00159">
    <property type="entry name" value="RhoGAP"/>
    <property type="match status" value="1"/>
</dbReference>
<dbReference type="InParanoid" id="F0ZLW9"/>
<reference evidence="5" key="1">
    <citation type="journal article" date="2011" name="Genome Biol.">
        <title>Comparative genomics of the social amoebae Dictyostelium discoideum and Dictyostelium purpureum.</title>
        <authorList>
            <consortium name="US DOE Joint Genome Institute (JGI-PGF)"/>
            <person name="Sucgang R."/>
            <person name="Kuo A."/>
            <person name="Tian X."/>
            <person name="Salerno W."/>
            <person name="Parikh A."/>
            <person name="Feasley C.L."/>
            <person name="Dalin E."/>
            <person name="Tu H."/>
            <person name="Huang E."/>
            <person name="Barry K."/>
            <person name="Lindquist E."/>
            <person name="Shapiro H."/>
            <person name="Bruce D."/>
            <person name="Schmutz J."/>
            <person name="Salamov A."/>
            <person name="Fey P."/>
            <person name="Gaudet P."/>
            <person name="Anjard C."/>
            <person name="Babu M.M."/>
            <person name="Basu S."/>
            <person name="Bushmanova Y."/>
            <person name="van der Wel H."/>
            <person name="Katoh-Kurasawa M."/>
            <person name="Dinh C."/>
            <person name="Coutinho P.M."/>
            <person name="Saito T."/>
            <person name="Elias M."/>
            <person name="Schaap P."/>
            <person name="Kay R.R."/>
            <person name="Henrissat B."/>
            <person name="Eichinger L."/>
            <person name="Rivero F."/>
            <person name="Putnam N.H."/>
            <person name="West C.M."/>
            <person name="Loomis W.F."/>
            <person name="Chisholm R.L."/>
            <person name="Shaulsky G."/>
            <person name="Strassmann J.E."/>
            <person name="Queller D.C."/>
            <person name="Kuspa A."/>
            <person name="Grigoriev I.V."/>
        </authorList>
    </citation>
    <scope>NUCLEOTIDE SEQUENCE [LARGE SCALE GENOMIC DNA]</scope>
    <source>
        <strain evidence="5">QSDP1</strain>
    </source>
</reference>
<keyword evidence="1" id="KW-0343">GTPase activation</keyword>
<evidence type="ECO:0000256" key="2">
    <source>
        <dbReference type="SAM" id="MobiDB-lite"/>
    </source>
</evidence>
<dbReference type="eggNOG" id="KOG4407">
    <property type="taxonomic scope" value="Eukaryota"/>
</dbReference>
<dbReference type="Gene3D" id="1.10.555.10">
    <property type="entry name" value="Rho GTPase activation protein"/>
    <property type="match status" value="1"/>
</dbReference>
<evidence type="ECO:0000313" key="5">
    <source>
        <dbReference type="Proteomes" id="UP000001064"/>
    </source>
</evidence>
<evidence type="ECO:0000313" key="4">
    <source>
        <dbReference type="EMBL" id="EGC35040.1"/>
    </source>
</evidence>
<dbReference type="FunCoup" id="F0ZLW9">
    <property type="interactions" value="743"/>
</dbReference>
<evidence type="ECO:0000259" key="3">
    <source>
        <dbReference type="PROSITE" id="PS50238"/>
    </source>
</evidence>
<feature type="compositionally biased region" description="Low complexity" evidence="2">
    <location>
        <begin position="434"/>
        <end position="461"/>
    </location>
</feature>
<dbReference type="GeneID" id="10501826"/>
<dbReference type="GO" id="GO:0007264">
    <property type="term" value="P:small GTPase-mediated signal transduction"/>
    <property type="evidence" value="ECO:0000318"/>
    <property type="project" value="GO_Central"/>
</dbReference>
<sequence>MSFISWKNKTSTPGSPINSTLQNTGNNNNSNNLNNSSNGTPTNSNTSTPSSISGLGPLGSSSSAPTLQSTGGFTYTPSSAPMFNSASNLNSVSNSTGIQSPTLSSSTSSDYNNSTVGRANLIDTSQFNNNYTQFGGQPLVPHSDIGSAVLNKFSKYLLTKGYNFDGIFKPHPELENEIQTVKKNLLKDLSLDAEQLHIPTLTQNPYVIAELFKQYLSLLPEPLFSFHLYDSFLLTHSILSPLDRIWAYRFLLLYLPMGFRGAIKSVLTVLQKVHQCSDQTKMNSESLSKIFSSVFLRPEEQMYYMKSDQQTIEEIVKLWIEEYETISKPPTGPNSRVSTILSSIPPHPQQQAPNLQQFSTSQPPQTLQQPTIGLYKIAGSNSSNNLQSKSPKLSLPTIPKDDHQQVTIVKSKPVIQTIEPKKPIEQPKATQSQPISIPNNNNNISNNNNNNNSSTTPNSSPGSYRLSMLIPSSSSSSPSASTISPQEVEEKVNKIKISIDATVSEQTLLQVKNLLKSIEKDFNYNNIIKFSTILRDAKKHMNESAEKLLGLNKTIIREFIQEYPKPLSYNLLVSSTPILDNSALGDQEKKANDLKRASQVASDEISDYIYFFKLNVSTFENKEQVIATAQIFSKLKSILDSPGTSLSDLVANYNSTGTIDSSSPNSSPSLARFNNNFNNIPISPSSQVNNNNYNIDKSTARVIEVCTEEIKVKIDVKKNKVENADINQAFEIGKNIRIIKTTLDELYNECKLAFPPEVKAQSVPGEDQLSTLRKALPILFDRFKTQIDCLSQRILLNNCTSNEEQNLIMDKLLFINRHLKV</sequence>
<feature type="region of interest" description="Disordered" evidence="2">
    <location>
        <begin position="1"/>
        <end position="73"/>
    </location>
</feature>
<dbReference type="Proteomes" id="UP000001064">
    <property type="component" value="Unassembled WGS sequence"/>
</dbReference>
<dbReference type="AlphaFoldDB" id="F0ZLW9"/>
<dbReference type="OrthoDB" id="19923at2759"/>
<dbReference type="PROSITE" id="PS50238">
    <property type="entry name" value="RHOGAP"/>
    <property type="match status" value="1"/>
</dbReference>
<dbReference type="PANTHER" id="PTHR46075">
    <property type="entry name" value="CHIMERIN FAMILY MEMBER"/>
    <property type="match status" value="1"/>
</dbReference>
<keyword evidence="5" id="KW-1185">Reference proteome</keyword>
<feature type="compositionally biased region" description="Polar residues" evidence="2">
    <location>
        <begin position="1"/>
        <end position="17"/>
    </location>
</feature>
<feature type="domain" description="Rho-GAP" evidence="3">
    <location>
        <begin position="140"/>
        <end position="327"/>
    </location>
</feature>
<dbReference type="OMA" id="IWAYRFL"/>
<feature type="region of interest" description="Disordered" evidence="2">
    <location>
        <begin position="329"/>
        <end position="486"/>
    </location>
</feature>
<dbReference type="InterPro" id="IPR000198">
    <property type="entry name" value="RhoGAP_dom"/>
</dbReference>
<dbReference type="RefSeq" id="XP_003288408.1">
    <property type="nucleotide sequence ID" value="XM_003288360.1"/>
</dbReference>